<evidence type="ECO:0000313" key="4">
    <source>
        <dbReference type="Proteomes" id="UP000030152"/>
    </source>
</evidence>
<dbReference type="InterPro" id="IPR008523">
    <property type="entry name" value="DUF805"/>
</dbReference>
<feature type="region of interest" description="Disordered" evidence="1">
    <location>
        <begin position="114"/>
        <end position="136"/>
    </location>
</feature>
<dbReference type="Pfam" id="PF05656">
    <property type="entry name" value="DUF805"/>
    <property type="match status" value="1"/>
</dbReference>
<sequence length="136" mass="15359">MFNWYLKVVKENYANFTGRARRSEYWYFTLVNVLISIVLGIIDYAIGSDIGPNLGILRLIYSVAVLVPGLAVLVRRLHDIGKSGWYFFVVFIPIAGGIWLLVLLCKEGDHGPNQYGADPKNPNYGEFDEIGKPDVY</sequence>
<evidence type="ECO:0000313" key="3">
    <source>
        <dbReference type="EMBL" id="KGO84739.1"/>
    </source>
</evidence>
<keyword evidence="4" id="KW-1185">Reference proteome</keyword>
<keyword evidence="2" id="KW-0812">Transmembrane</keyword>
<evidence type="ECO:0000256" key="1">
    <source>
        <dbReference type="SAM" id="MobiDB-lite"/>
    </source>
</evidence>
<dbReference type="Proteomes" id="UP000030152">
    <property type="component" value="Unassembled WGS sequence"/>
</dbReference>
<dbReference type="RefSeq" id="WP_020213869.1">
    <property type="nucleotide sequence ID" value="NZ_JRLX01000039.1"/>
</dbReference>
<dbReference type="OrthoDB" id="9812349at2"/>
<dbReference type="EMBL" id="JRLX01000039">
    <property type="protein sequence ID" value="KGO84739.1"/>
    <property type="molecule type" value="Genomic_DNA"/>
</dbReference>
<keyword evidence="2" id="KW-0472">Membrane</keyword>
<dbReference type="PANTHER" id="PTHR34980:SF2">
    <property type="entry name" value="INNER MEMBRANE PROTEIN YHAH-RELATED"/>
    <property type="match status" value="1"/>
</dbReference>
<dbReference type="PANTHER" id="PTHR34980">
    <property type="entry name" value="INNER MEMBRANE PROTEIN-RELATED-RELATED"/>
    <property type="match status" value="1"/>
</dbReference>
<proteinExistence type="predicted"/>
<reference evidence="3 4" key="1">
    <citation type="submission" date="2013-09" db="EMBL/GenBank/DDBJ databases">
        <authorList>
            <person name="Zeng Z."/>
            <person name="Chen C."/>
        </authorList>
    </citation>
    <scope>NUCLEOTIDE SEQUENCE [LARGE SCALE GENOMIC DNA]</scope>
    <source>
        <strain evidence="3 4">WB 3.3-2</strain>
    </source>
</reference>
<dbReference type="STRING" id="1121895.GCA_000378485_02701"/>
<dbReference type="AlphaFoldDB" id="A0A0A2LXN6"/>
<dbReference type="GO" id="GO:0005886">
    <property type="term" value="C:plasma membrane"/>
    <property type="evidence" value="ECO:0007669"/>
    <property type="project" value="TreeGrafter"/>
</dbReference>
<feature type="transmembrane region" description="Helical" evidence="2">
    <location>
        <begin position="25"/>
        <end position="47"/>
    </location>
</feature>
<comment type="caution">
    <text evidence="3">The sequence shown here is derived from an EMBL/GenBank/DDBJ whole genome shotgun (WGS) entry which is preliminary data.</text>
</comment>
<evidence type="ECO:0000256" key="2">
    <source>
        <dbReference type="SAM" id="Phobius"/>
    </source>
</evidence>
<feature type="transmembrane region" description="Helical" evidence="2">
    <location>
        <begin position="59"/>
        <end position="78"/>
    </location>
</feature>
<accession>A0A0A2LXN6</accession>
<name>A0A0A2LXN6_9FLAO</name>
<keyword evidence="2" id="KW-1133">Transmembrane helix</keyword>
<gene>
    <name evidence="3" type="ORF">Q765_19970</name>
</gene>
<protein>
    <submittedName>
        <fullName evidence="3">Membrane protein</fullName>
    </submittedName>
</protein>
<feature type="transmembrane region" description="Helical" evidence="2">
    <location>
        <begin position="84"/>
        <end position="105"/>
    </location>
</feature>
<organism evidence="3 4">
    <name type="scientific">Flavobacterium rivuli WB 3.3-2 = DSM 21788</name>
    <dbReference type="NCBI Taxonomy" id="1121895"/>
    <lineage>
        <taxon>Bacteria</taxon>
        <taxon>Pseudomonadati</taxon>
        <taxon>Bacteroidota</taxon>
        <taxon>Flavobacteriia</taxon>
        <taxon>Flavobacteriales</taxon>
        <taxon>Flavobacteriaceae</taxon>
        <taxon>Flavobacterium</taxon>
    </lineage>
</organism>
<dbReference type="eggNOG" id="COG3152">
    <property type="taxonomic scope" value="Bacteria"/>
</dbReference>